<name>A0A6A5C864_NAEFO</name>
<dbReference type="VEuPathDB" id="AmoebaDB:NF0049620"/>
<dbReference type="VEuPathDB" id="AmoebaDB:NfTy_021870"/>
<evidence type="ECO:0000313" key="3">
    <source>
        <dbReference type="EMBL" id="KAF0981948.1"/>
    </source>
</evidence>
<dbReference type="PRINTS" id="PR00722">
    <property type="entry name" value="CHYMOTRYPSIN"/>
</dbReference>
<dbReference type="PANTHER" id="PTHR24252">
    <property type="entry name" value="ACROSIN-RELATED"/>
    <property type="match status" value="1"/>
</dbReference>
<dbReference type="InterPro" id="IPR018114">
    <property type="entry name" value="TRYPSIN_HIS"/>
</dbReference>
<dbReference type="PROSITE" id="PS00134">
    <property type="entry name" value="TRYPSIN_HIS"/>
    <property type="match status" value="1"/>
</dbReference>
<dbReference type="InterPro" id="IPR001254">
    <property type="entry name" value="Trypsin_dom"/>
</dbReference>
<dbReference type="GO" id="GO:0004252">
    <property type="term" value="F:serine-type endopeptidase activity"/>
    <property type="evidence" value="ECO:0007669"/>
    <property type="project" value="InterPro"/>
</dbReference>
<reference evidence="3 4" key="1">
    <citation type="journal article" date="2019" name="Sci. Rep.">
        <title>Nanopore sequencing improves the draft genome of the human pathogenic amoeba Naegleria fowleri.</title>
        <authorList>
            <person name="Liechti N."/>
            <person name="Schurch N."/>
            <person name="Bruggmann R."/>
            <person name="Wittwer M."/>
        </authorList>
    </citation>
    <scope>NUCLEOTIDE SEQUENCE [LARGE SCALE GENOMIC DNA]</scope>
    <source>
        <strain evidence="3 4">ATCC 30894</strain>
    </source>
</reference>
<dbReference type="EMBL" id="VFQX01000012">
    <property type="protein sequence ID" value="KAF0981948.1"/>
    <property type="molecule type" value="Genomic_DNA"/>
</dbReference>
<dbReference type="CDD" id="cd00190">
    <property type="entry name" value="Tryp_SPc"/>
    <property type="match status" value="1"/>
</dbReference>
<dbReference type="VEuPathDB" id="AmoebaDB:FDP41_011809"/>
<feature type="domain" description="Peptidase S1" evidence="2">
    <location>
        <begin position="33"/>
        <end position="286"/>
    </location>
</feature>
<evidence type="ECO:0000313" key="4">
    <source>
        <dbReference type="Proteomes" id="UP000444721"/>
    </source>
</evidence>
<dbReference type="InterPro" id="IPR001314">
    <property type="entry name" value="Peptidase_S1A"/>
</dbReference>
<proteinExistence type="predicted"/>
<dbReference type="RefSeq" id="XP_044566661.1">
    <property type="nucleotide sequence ID" value="XM_044702259.1"/>
</dbReference>
<accession>A0A6A5C864</accession>
<dbReference type="GO" id="GO:0006508">
    <property type="term" value="P:proteolysis"/>
    <property type="evidence" value="ECO:0007669"/>
    <property type="project" value="InterPro"/>
</dbReference>
<gene>
    <name evidence="3" type="ORF">FDP41_011809</name>
</gene>
<dbReference type="PROSITE" id="PS50240">
    <property type="entry name" value="TRYPSIN_DOM"/>
    <property type="match status" value="1"/>
</dbReference>
<comment type="caution">
    <text evidence="3">The sequence shown here is derived from an EMBL/GenBank/DDBJ whole genome shotgun (WGS) entry which is preliminary data.</text>
</comment>
<protein>
    <recommendedName>
        <fullName evidence="2">Peptidase S1 domain-containing protein</fullName>
    </recommendedName>
</protein>
<dbReference type="OrthoDB" id="6339452at2759"/>
<dbReference type="SUPFAM" id="SSF50494">
    <property type="entry name" value="Trypsin-like serine proteases"/>
    <property type="match status" value="1"/>
</dbReference>
<dbReference type="Proteomes" id="UP000444721">
    <property type="component" value="Unassembled WGS sequence"/>
</dbReference>
<keyword evidence="4" id="KW-1185">Reference proteome</keyword>
<dbReference type="InterPro" id="IPR043504">
    <property type="entry name" value="Peptidase_S1_PA_chymotrypsin"/>
</dbReference>
<sequence length="337" mass="35781">MTEPTLKTSSSSSPPSPLSFITVVQASTLNIRVQGGTVASPRQFPHIISIQYQTQPGAAFEHTCGGTIISSKFILTASHCNFESDGSVVSPSKLSIVYGTNVLSDCPSSQIGTFPKCQRVAVKRVMNHAQYNEQLVVNDIALYELATPISNLPLAHIAKIPRKNPQLQTPHYIVGWGITSDASGVASNEQRVGVAPLVDDSNCNKLGLGMSSSNGQLCAGNGDGVDACVGDSGGGLSFKPKNDTQFVVSGVVSYGPSGCGVPSSVSNRGVYTSVAYFRNWIETQVNGTSPLYYYDGTGGSDDSPVTEGKNQINEGSIHHWSWMLMISVLFVLLHTNF</sequence>
<evidence type="ECO:0000256" key="1">
    <source>
        <dbReference type="ARBA" id="ARBA00023157"/>
    </source>
</evidence>
<dbReference type="PANTHER" id="PTHR24252:SF7">
    <property type="entry name" value="HYALIN"/>
    <property type="match status" value="1"/>
</dbReference>
<dbReference type="SMART" id="SM00020">
    <property type="entry name" value="Tryp_SPc"/>
    <property type="match status" value="1"/>
</dbReference>
<keyword evidence="1" id="KW-1015">Disulfide bond</keyword>
<dbReference type="GeneID" id="68119024"/>
<dbReference type="InterPro" id="IPR009003">
    <property type="entry name" value="Peptidase_S1_PA"/>
</dbReference>
<dbReference type="Gene3D" id="2.40.10.10">
    <property type="entry name" value="Trypsin-like serine proteases"/>
    <property type="match status" value="2"/>
</dbReference>
<evidence type="ECO:0000259" key="2">
    <source>
        <dbReference type="PROSITE" id="PS50240"/>
    </source>
</evidence>
<organism evidence="3 4">
    <name type="scientific">Naegleria fowleri</name>
    <name type="common">Brain eating amoeba</name>
    <dbReference type="NCBI Taxonomy" id="5763"/>
    <lineage>
        <taxon>Eukaryota</taxon>
        <taxon>Discoba</taxon>
        <taxon>Heterolobosea</taxon>
        <taxon>Tetramitia</taxon>
        <taxon>Eutetramitia</taxon>
        <taxon>Vahlkampfiidae</taxon>
        <taxon>Naegleria</taxon>
    </lineage>
</organism>
<dbReference type="Pfam" id="PF00089">
    <property type="entry name" value="Trypsin"/>
    <property type="match status" value="1"/>
</dbReference>
<dbReference type="OMA" id="IHYCAGS"/>
<dbReference type="AlphaFoldDB" id="A0A6A5C864"/>